<feature type="region of interest" description="Disordered" evidence="1">
    <location>
        <begin position="54"/>
        <end position="73"/>
    </location>
</feature>
<accession>A0A8J5K306</accession>
<sequence length="73" mass="8131">MGVDISLLPPCHSSLLHIRCYNYQAAVWRRSLEFYHHLTRTDSTWLGSRSKETGVALDTSGDDAAGPGVNSRR</sequence>
<evidence type="ECO:0000313" key="3">
    <source>
        <dbReference type="Proteomes" id="UP000747542"/>
    </source>
</evidence>
<keyword evidence="3" id="KW-1185">Reference proteome</keyword>
<evidence type="ECO:0000256" key="1">
    <source>
        <dbReference type="SAM" id="MobiDB-lite"/>
    </source>
</evidence>
<comment type="caution">
    <text evidence="2">The sequence shown here is derived from an EMBL/GenBank/DDBJ whole genome shotgun (WGS) entry which is preliminary data.</text>
</comment>
<evidence type="ECO:0000313" key="2">
    <source>
        <dbReference type="EMBL" id="KAG7165658.1"/>
    </source>
</evidence>
<dbReference type="Proteomes" id="UP000747542">
    <property type="component" value="Unassembled WGS sequence"/>
</dbReference>
<name>A0A8J5K306_HOMAM</name>
<protein>
    <submittedName>
        <fullName evidence="2">Uncharacterized protein</fullName>
    </submittedName>
</protein>
<dbReference type="EMBL" id="JAHLQT010024020">
    <property type="protein sequence ID" value="KAG7165658.1"/>
    <property type="molecule type" value="Genomic_DNA"/>
</dbReference>
<dbReference type="AlphaFoldDB" id="A0A8J5K306"/>
<reference evidence="2" key="1">
    <citation type="journal article" date="2021" name="Sci. Adv.">
        <title>The American lobster genome reveals insights on longevity, neural, and immune adaptations.</title>
        <authorList>
            <person name="Polinski J.M."/>
            <person name="Zimin A.V."/>
            <person name="Clark K.F."/>
            <person name="Kohn A.B."/>
            <person name="Sadowski N."/>
            <person name="Timp W."/>
            <person name="Ptitsyn A."/>
            <person name="Khanna P."/>
            <person name="Romanova D.Y."/>
            <person name="Williams P."/>
            <person name="Greenwood S.J."/>
            <person name="Moroz L.L."/>
            <person name="Walt D.R."/>
            <person name="Bodnar A.G."/>
        </authorList>
    </citation>
    <scope>NUCLEOTIDE SEQUENCE</scope>
    <source>
        <strain evidence="2">GMGI-L3</strain>
    </source>
</reference>
<proteinExistence type="predicted"/>
<gene>
    <name evidence="2" type="ORF">Hamer_G013168</name>
</gene>
<organism evidence="2 3">
    <name type="scientific">Homarus americanus</name>
    <name type="common">American lobster</name>
    <dbReference type="NCBI Taxonomy" id="6706"/>
    <lineage>
        <taxon>Eukaryota</taxon>
        <taxon>Metazoa</taxon>
        <taxon>Ecdysozoa</taxon>
        <taxon>Arthropoda</taxon>
        <taxon>Crustacea</taxon>
        <taxon>Multicrustacea</taxon>
        <taxon>Malacostraca</taxon>
        <taxon>Eumalacostraca</taxon>
        <taxon>Eucarida</taxon>
        <taxon>Decapoda</taxon>
        <taxon>Pleocyemata</taxon>
        <taxon>Astacidea</taxon>
        <taxon>Nephropoidea</taxon>
        <taxon>Nephropidae</taxon>
        <taxon>Homarus</taxon>
    </lineage>
</organism>